<dbReference type="InterPro" id="IPR050245">
    <property type="entry name" value="PrsA_foldase"/>
</dbReference>
<sequence length="358" mass="38824">MGTLGCSLGTTGFAPPSLLDIRWSSPPMHTPSVRTRVLSAIVAVLALSACGGGSAPPAEQSAKDTGPAVAVVNGRSLSTQEVKAKLDEQPLFVRSRYATLEKKKEFLDNLIRFELLVQEARKQGLEKDPEIKATLEKVMVQKLLRKQQEAAAGTISEPELRKYFDEHTSEFVKPERVRVSHIFLEAPPADAAKRTQARTTVVKLLADLKTKEAGPIKSAFEMAATQQSQDSATKAAGGDLGFRSREELTQAWGAALADAAFGLKSSSEIGQVVETDKGFHLVKFQSRQVGMNQTFEQAKPRIEARLTGERRSKAMEGFIDGLKAQAKIEVKEDALEQLKIEGAENKPAAPAPTSQPHP</sequence>
<proteinExistence type="predicted"/>
<dbReference type="Proteomes" id="UP000315369">
    <property type="component" value="Unassembled WGS sequence"/>
</dbReference>
<keyword evidence="1 4" id="KW-0413">Isomerase</keyword>
<keyword evidence="5" id="KW-1185">Reference proteome</keyword>
<reference evidence="4 5" key="1">
    <citation type="submission" date="2019-06" db="EMBL/GenBank/DDBJ databases">
        <authorList>
            <person name="Livingstone P."/>
            <person name="Whitworth D."/>
        </authorList>
    </citation>
    <scope>NUCLEOTIDE SEQUENCE [LARGE SCALE GENOMIC DNA]</scope>
    <source>
        <strain evidence="4 5">AM401</strain>
    </source>
</reference>
<dbReference type="GO" id="GO:0003755">
    <property type="term" value="F:peptidyl-prolyl cis-trans isomerase activity"/>
    <property type="evidence" value="ECO:0007669"/>
    <property type="project" value="UniProtKB-KW"/>
</dbReference>
<protein>
    <submittedName>
        <fullName evidence="4">Peptidylprolyl isomerase</fullName>
    </submittedName>
</protein>
<dbReference type="PANTHER" id="PTHR47245">
    <property type="entry name" value="PEPTIDYLPROLYL ISOMERASE"/>
    <property type="match status" value="1"/>
</dbReference>
<dbReference type="Pfam" id="PF13624">
    <property type="entry name" value="SurA_N_3"/>
    <property type="match status" value="1"/>
</dbReference>
<dbReference type="AlphaFoldDB" id="A0A540WXN4"/>
<evidence type="ECO:0000259" key="3">
    <source>
        <dbReference type="PROSITE" id="PS50198"/>
    </source>
</evidence>
<dbReference type="InterPro" id="IPR023058">
    <property type="entry name" value="PPIase_PpiC_CS"/>
</dbReference>
<dbReference type="OrthoDB" id="5380974at2"/>
<feature type="region of interest" description="Disordered" evidence="2">
    <location>
        <begin position="339"/>
        <end position="358"/>
    </location>
</feature>
<dbReference type="InterPro" id="IPR046357">
    <property type="entry name" value="PPIase_dom_sf"/>
</dbReference>
<dbReference type="InterPro" id="IPR000297">
    <property type="entry name" value="PPIase_PpiC"/>
</dbReference>
<dbReference type="Pfam" id="PF13145">
    <property type="entry name" value="Rotamase_2"/>
    <property type="match status" value="1"/>
</dbReference>
<dbReference type="Gene3D" id="3.10.50.40">
    <property type="match status" value="1"/>
</dbReference>
<dbReference type="SUPFAM" id="SSF109998">
    <property type="entry name" value="Triger factor/SurA peptide-binding domain-like"/>
    <property type="match status" value="1"/>
</dbReference>
<dbReference type="PANTHER" id="PTHR47245:SF2">
    <property type="entry name" value="PEPTIDYL-PROLYL CIS-TRANS ISOMERASE HP_0175-RELATED"/>
    <property type="match status" value="1"/>
</dbReference>
<comment type="caution">
    <text evidence="4">The sequence shown here is derived from an EMBL/GenBank/DDBJ whole genome shotgun (WGS) entry which is preliminary data.</text>
</comment>
<evidence type="ECO:0000313" key="5">
    <source>
        <dbReference type="Proteomes" id="UP000315369"/>
    </source>
</evidence>
<evidence type="ECO:0000313" key="4">
    <source>
        <dbReference type="EMBL" id="TQF13761.1"/>
    </source>
</evidence>
<name>A0A540WXN4_9BACT</name>
<organism evidence="4 5">
    <name type="scientific">Myxococcus llanfairpwllgwyngyllgogerychwyrndrobwllllantysiliogogogochensis</name>
    <dbReference type="NCBI Taxonomy" id="2590453"/>
    <lineage>
        <taxon>Bacteria</taxon>
        <taxon>Pseudomonadati</taxon>
        <taxon>Myxococcota</taxon>
        <taxon>Myxococcia</taxon>
        <taxon>Myxococcales</taxon>
        <taxon>Cystobacterineae</taxon>
        <taxon>Myxococcaceae</taxon>
        <taxon>Myxococcus</taxon>
    </lineage>
</organism>
<evidence type="ECO:0000256" key="1">
    <source>
        <dbReference type="PROSITE-ProRule" id="PRU00278"/>
    </source>
</evidence>
<dbReference type="InterPro" id="IPR027304">
    <property type="entry name" value="Trigger_fact/SurA_dom_sf"/>
</dbReference>
<dbReference type="PROSITE" id="PS50198">
    <property type="entry name" value="PPIC_PPIASE_2"/>
    <property type="match status" value="1"/>
</dbReference>
<dbReference type="PROSITE" id="PS01096">
    <property type="entry name" value="PPIC_PPIASE_1"/>
    <property type="match status" value="1"/>
</dbReference>
<keyword evidence="1" id="KW-0697">Rotamase</keyword>
<dbReference type="SUPFAM" id="SSF54534">
    <property type="entry name" value="FKBP-like"/>
    <property type="match status" value="1"/>
</dbReference>
<feature type="compositionally biased region" description="Pro residues" evidence="2">
    <location>
        <begin position="349"/>
        <end position="358"/>
    </location>
</feature>
<dbReference type="Gene3D" id="1.10.8.1040">
    <property type="match status" value="1"/>
</dbReference>
<dbReference type="EMBL" id="VIFM01000089">
    <property type="protein sequence ID" value="TQF13761.1"/>
    <property type="molecule type" value="Genomic_DNA"/>
</dbReference>
<feature type="domain" description="PpiC" evidence="3">
    <location>
        <begin position="174"/>
        <end position="286"/>
    </location>
</feature>
<gene>
    <name evidence="4" type="ORF">FJV41_22210</name>
</gene>
<evidence type="ECO:0000256" key="2">
    <source>
        <dbReference type="SAM" id="MobiDB-lite"/>
    </source>
</evidence>
<accession>A0A540WXN4</accession>